<feature type="binding site" evidence="3">
    <location>
        <position position="76"/>
    </location>
    <ligand>
        <name>Zn(2+)</name>
        <dbReference type="ChEBI" id="CHEBI:29105"/>
        <label>2</label>
    </ligand>
</feature>
<feature type="binding site" evidence="3">
    <location>
        <position position="76"/>
    </location>
    <ligand>
        <name>Mg(2+)</name>
        <dbReference type="ChEBI" id="CHEBI:18420"/>
    </ligand>
</feature>
<dbReference type="Gene3D" id="3.40.720.10">
    <property type="entry name" value="Alkaline Phosphatase, subunit A"/>
    <property type="match status" value="1"/>
</dbReference>
<comment type="caution">
    <text evidence="5">The sequence shown here is derived from an EMBL/GenBank/DDBJ whole genome shotgun (WGS) entry which is preliminary data.</text>
</comment>
<dbReference type="EC" id="3.1.3.1" evidence="1"/>
<dbReference type="CDD" id="cd16012">
    <property type="entry name" value="ALP"/>
    <property type="match status" value="1"/>
</dbReference>
<proteinExistence type="inferred from homology"/>
<comment type="cofactor">
    <cofactor evidence="3">
        <name>Zn(2+)</name>
        <dbReference type="ChEBI" id="CHEBI:29105"/>
    </cofactor>
    <text evidence="3">Binds 2 Zn(2+) ions.</text>
</comment>
<keyword evidence="6" id="KW-1185">Reference proteome</keyword>
<dbReference type="PRINTS" id="PR00113">
    <property type="entry name" value="ALKPHPHTASE"/>
</dbReference>
<dbReference type="OrthoDB" id="5818554at2759"/>
<feature type="active site" description="Phosphoserine intermediate" evidence="2">
    <location>
        <position position="126"/>
    </location>
</feature>
<dbReference type="AlphaFoldDB" id="A0A482XPP4"/>
<dbReference type="InterPro" id="IPR017850">
    <property type="entry name" value="Alkaline_phosphatase_core_sf"/>
</dbReference>
<dbReference type="Proteomes" id="UP000291343">
    <property type="component" value="Unassembled WGS sequence"/>
</dbReference>
<evidence type="ECO:0000256" key="3">
    <source>
        <dbReference type="PIRSR" id="PIRSR601952-2"/>
    </source>
</evidence>
<feature type="binding site" evidence="3">
    <location>
        <position position="189"/>
    </location>
    <ligand>
        <name>Mg(2+)</name>
        <dbReference type="ChEBI" id="CHEBI:18420"/>
    </ligand>
</feature>
<evidence type="ECO:0000313" key="5">
    <source>
        <dbReference type="EMBL" id="RZF47862.1"/>
    </source>
</evidence>
<comment type="cofactor">
    <cofactor evidence="3">
        <name>Mg(2+)</name>
        <dbReference type="ChEBI" id="CHEBI:18420"/>
    </cofactor>
    <text evidence="3">Binds 1 Mg(2+) ion.</text>
</comment>
<feature type="binding site" evidence="3">
    <location>
        <position position="467"/>
    </location>
    <ligand>
        <name>Zn(2+)</name>
        <dbReference type="ChEBI" id="CHEBI:29105"/>
        <label>2</label>
    </ligand>
</feature>
<keyword evidence="3" id="KW-0460">Magnesium</keyword>
<dbReference type="PANTHER" id="PTHR11596:SF91">
    <property type="entry name" value="ALKALINE PHOSPHATASE-RELATED"/>
    <property type="match status" value="1"/>
</dbReference>
<comment type="similarity">
    <text evidence="4">Belongs to the alkaline phosphatase family.</text>
</comment>
<feature type="binding site" evidence="3">
    <location>
        <position position="349"/>
    </location>
    <ligand>
        <name>Zn(2+)</name>
        <dbReference type="ChEBI" id="CHEBI:29105"/>
        <label>1</label>
    </ligand>
</feature>
<sequence>MMDHHLQHQQHHNHHSVAMIGPLFITITILLTSAGTDKTQGRDYWFQEARRLLKRKLEGVVEPHPMARNVVFLVGDGLGLSTLTAARILKGQRLGQLGEDHLLAWDEFPAVALAKTYNLDSQVGESSACATALLCGVKARKETVGLHSGGKFLNCSSSLHSRVESLLDWAQQQRKSTGIVTTSRVTHATPAALYSHAASRYWEDDSRVPPPARRSCKDIARQIVEDEPGRHLNVLLGGGRRHWLPRIAKDPELLMESGRRQDGRDLTQDWLREKKRMGLKAEYVWNKEQLDRVDPNNVDHLLGLFSYSHMEFEVDRDPSPQGNPSLAEMTRKALHMIMNNPRGFFLFIESGRIDHGHHYNNAYRALDETLVLESALLVVMSLVNLSDTLIVLTSDHSNVMTFGGMSTPRGNPILGTDSQVSDVDGIPYSTLLYGAGPGYTAPRATPLNGSSQQALHEAAVPRQWSTHGGEDVPVFARGPLAKALFSGTIDQTFVPHAIAYIACLGEHVERCENLNVSAFAYRPNCAVPGSAFVLASSKYNKNLLQDAENSSSFVQLYTVMNILIVCTVFVF</sequence>
<evidence type="ECO:0000313" key="6">
    <source>
        <dbReference type="Proteomes" id="UP000291343"/>
    </source>
</evidence>
<name>A0A482XPP4_LAOST</name>
<dbReference type="GO" id="GO:0004035">
    <property type="term" value="F:alkaline phosphatase activity"/>
    <property type="evidence" value="ECO:0007669"/>
    <property type="project" value="UniProtKB-EC"/>
</dbReference>
<dbReference type="GO" id="GO:0046872">
    <property type="term" value="F:metal ion binding"/>
    <property type="evidence" value="ECO:0007669"/>
    <property type="project" value="UniProtKB-KW"/>
</dbReference>
<feature type="binding site" evidence="3">
    <location>
        <position position="358"/>
    </location>
    <ligand>
        <name>Zn(2+)</name>
        <dbReference type="ChEBI" id="CHEBI:29105"/>
        <label>2</label>
    </ligand>
</feature>
<dbReference type="SMART" id="SM00098">
    <property type="entry name" value="alkPPc"/>
    <property type="match status" value="1"/>
</dbReference>
<dbReference type="InParanoid" id="A0A482XPP4"/>
<keyword evidence="3" id="KW-0862">Zinc</keyword>
<feature type="binding site" evidence="3">
    <location>
        <position position="187"/>
    </location>
    <ligand>
        <name>Mg(2+)</name>
        <dbReference type="ChEBI" id="CHEBI:18420"/>
    </ligand>
</feature>
<dbReference type="SUPFAM" id="SSF53649">
    <property type="entry name" value="Alkaline phosphatase-like"/>
    <property type="match status" value="1"/>
</dbReference>
<feature type="binding site" evidence="3">
    <location>
        <position position="395"/>
    </location>
    <ligand>
        <name>Zn(2+)</name>
        <dbReference type="ChEBI" id="CHEBI:29105"/>
        <label>2</label>
    </ligand>
</feature>
<keyword evidence="3" id="KW-0479">Metal-binding</keyword>
<dbReference type="SMR" id="A0A482XPP4"/>
<evidence type="ECO:0000256" key="4">
    <source>
        <dbReference type="RuleBase" id="RU003946"/>
    </source>
</evidence>
<protein>
    <recommendedName>
        <fullName evidence="1">alkaline phosphatase</fullName>
        <ecNumber evidence="1">3.1.3.1</ecNumber>
    </recommendedName>
</protein>
<dbReference type="EMBL" id="QKKF02003048">
    <property type="protein sequence ID" value="RZF47862.1"/>
    <property type="molecule type" value="Genomic_DNA"/>
</dbReference>
<feature type="binding site" evidence="3">
    <location>
        <position position="396"/>
    </location>
    <ligand>
        <name>Zn(2+)</name>
        <dbReference type="ChEBI" id="CHEBI:29105"/>
        <label>2</label>
    </ligand>
</feature>
<dbReference type="STRING" id="195883.A0A482XPP4"/>
<feature type="binding site" evidence="3">
    <location>
        <position position="354"/>
    </location>
    <ligand>
        <name>Zn(2+)</name>
        <dbReference type="ChEBI" id="CHEBI:29105"/>
        <label>2</label>
    </ligand>
</feature>
<organism evidence="5 6">
    <name type="scientific">Laodelphax striatellus</name>
    <name type="common">Small brown planthopper</name>
    <name type="synonym">Delphax striatella</name>
    <dbReference type="NCBI Taxonomy" id="195883"/>
    <lineage>
        <taxon>Eukaryota</taxon>
        <taxon>Metazoa</taxon>
        <taxon>Ecdysozoa</taxon>
        <taxon>Arthropoda</taxon>
        <taxon>Hexapoda</taxon>
        <taxon>Insecta</taxon>
        <taxon>Pterygota</taxon>
        <taxon>Neoptera</taxon>
        <taxon>Paraneoptera</taxon>
        <taxon>Hemiptera</taxon>
        <taxon>Auchenorrhyncha</taxon>
        <taxon>Fulgoroidea</taxon>
        <taxon>Delphacidae</taxon>
        <taxon>Criomorphinae</taxon>
        <taxon>Laodelphax</taxon>
    </lineage>
</organism>
<gene>
    <name evidence="5" type="ORF">LSTR_LSTR010652</name>
</gene>
<evidence type="ECO:0000256" key="1">
    <source>
        <dbReference type="ARBA" id="ARBA00012647"/>
    </source>
</evidence>
<evidence type="ECO:0000256" key="2">
    <source>
        <dbReference type="PIRSR" id="PIRSR601952-1"/>
    </source>
</evidence>
<dbReference type="PANTHER" id="PTHR11596">
    <property type="entry name" value="ALKALINE PHOSPHATASE"/>
    <property type="match status" value="1"/>
</dbReference>
<reference evidence="5 6" key="1">
    <citation type="journal article" date="2017" name="Gigascience">
        <title>Genome sequence of the small brown planthopper, Laodelphax striatellus.</title>
        <authorList>
            <person name="Zhu J."/>
            <person name="Jiang F."/>
            <person name="Wang X."/>
            <person name="Yang P."/>
            <person name="Bao Y."/>
            <person name="Zhao W."/>
            <person name="Wang W."/>
            <person name="Lu H."/>
            <person name="Wang Q."/>
            <person name="Cui N."/>
            <person name="Li J."/>
            <person name="Chen X."/>
            <person name="Luo L."/>
            <person name="Yu J."/>
            <person name="Kang L."/>
            <person name="Cui F."/>
        </authorList>
    </citation>
    <scope>NUCLEOTIDE SEQUENCE [LARGE SCALE GENOMIC DNA]</scope>
    <source>
        <strain evidence="5">Lst14</strain>
    </source>
</reference>
<dbReference type="InterPro" id="IPR001952">
    <property type="entry name" value="Alkaline_phosphatase"/>
</dbReference>
<dbReference type="Pfam" id="PF00245">
    <property type="entry name" value="Alk_phosphatase"/>
    <property type="match status" value="1"/>
</dbReference>
<accession>A0A482XPP4</accession>